<feature type="signal peptide" evidence="2">
    <location>
        <begin position="1"/>
        <end position="21"/>
    </location>
</feature>
<evidence type="ECO:0000259" key="3">
    <source>
        <dbReference type="Pfam" id="PF01471"/>
    </source>
</evidence>
<sequence length="546" mass="57717">MRMLAILCGFVLGMVGTQALAASAALVVANGTYADGSQIDGVDAIVAAASAFAGSDVDLEVVEDATRPAITEALGRFAEKPAELETRLVILAGKFVRTGRETYLLAQGAEVGDVWGAVRGGVPVSEVLDFLSGGASQGVLFLASPQGEAEEIAPGLMGGIAMLDIPADVTVIRGAPERIAALMPEVLRPGSALAQRIRAGTAQGDISDDTEPTVSADDLTDGDPTADEIEEAFWRLTEVQDDAAGYRAYLDRYGDGPHAREAQARLAALADTADGPRLREAALGLDPAARRAVQRNLVLLGDGTGGVDGIFGPGTRTAIRSWQSANDLPPTGFLDSDQIATLEAQSASRAADLEAEEQGRLEAERQEEAAYWRETGEGRDIDGLEAFLERYPQGRYAAKARERLSDLRDARIDTDGMSKEEQDMWQAARDAGTIAAYEAYANAYPRGRYANRVRQELAALRLASNAPPGDSDAAAAEAELGLTPLTRRAVEDRLVALDLAPGAVDGTFDAETRDALRRYQEGLGVPVTGYLDAGTARRLLTDSVTQ</sequence>
<keyword evidence="2" id="KW-0732">Signal</keyword>
<dbReference type="EMBL" id="QKZL01000006">
    <property type="protein sequence ID" value="PZX16594.1"/>
    <property type="molecule type" value="Genomic_DNA"/>
</dbReference>
<name>A0A2W7NIS2_9RHOB</name>
<feature type="region of interest" description="Disordered" evidence="1">
    <location>
        <begin position="198"/>
        <end position="224"/>
    </location>
</feature>
<protein>
    <submittedName>
        <fullName evidence="4">Putative peptidoglycan binding protein</fullName>
    </submittedName>
</protein>
<evidence type="ECO:0000256" key="1">
    <source>
        <dbReference type="SAM" id="MobiDB-lite"/>
    </source>
</evidence>
<keyword evidence="5" id="KW-1185">Reference proteome</keyword>
<evidence type="ECO:0000313" key="5">
    <source>
        <dbReference type="Proteomes" id="UP000248916"/>
    </source>
</evidence>
<dbReference type="Pfam" id="PF01471">
    <property type="entry name" value="PG_binding_1"/>
    <property type="match status" value="2"/>
</dbReference>
<feature type="chain" id="PRO_5015954380" evidence="2">
    <location>
        <begin position="22"/>
        <end position="546"/>
    </location>
</feature>
<evidence type="ECO:0000313" key="4">
    <source>
        <dbReference type="EMBL" id="PZX16594.1"/>
    </source>
</evidence>
<gene>
    <name evidence="4" type="ORF">LX81_01965</name>
</gene>
<dbReference type="RefSeq" id="WP_111537119.1">
    <property type="nucleotide sequence ID" value="NZ_QKZL01000006.1"/>
</dbReference>
<dbReference type="InterPro" id="IPR036365">
    <property type="entry name" value="PGBD-like_sf"/>
</dbReference>
<evidence type="ECO:0000256" key="2">
    <source>
        <dbReference type="SAM" id="SignalP"/>
    </source>
</evidence>
<feature type="domain" description="Peptidoglycan binding-like" evidence="3">
    <location>
        <begin position="289"/>
        <end position="342"/>
    </location>
</feature>
<dbReference type="AlphaFoldDB" id="A0A2W7NIS2"/>
<accession>A0A2W7NIS2</accession>
<dbReference type="SUPFAM" id="SSF47090">
    <property type="entry name" value="PGBD-like"/>
    <property type="match status" value="2"/>
</dbReference>
<reference evidence="4 5" key="1">
    <citation type="submission" date="2018-06" db="EMBL/GenBank/DDBJ databases">
        <title>Genomic Encyclopedia of Archaeal and Bacterial Type Strains, Phase II (KMG-II): from individual species to whole genera.</title>
        <authorList>
            <person name="Goeker M."/>
        </authorList>
    </citation>
    <scope>NUCLEOTIDE SEQUENCE [LARGE SCALE GENOMIC DNA]</scope>
    <source>
        <strain evidence="4 5">DSM 22009</strain>
    </source>
</reference>
<dbReference type="Gene3D" id="1.10.101.10">
    <property type="entry name" value="PGBD-like superfamily/PGBD"/>
    <property type="match status" value="2"/>
</dbReference>
<dbReference type="OrthoDB" id="8092964at2"/>
<organism evidence="4 5">
    <name type="scientific">Palleronia aestuarii</name>
    <dbReference type="NCBI Taxonomy" id="568105"/>
    <lineage>
        <taxon>Bacteria</taxon>
        <taxon>Pseudomonadati</taxon>
        <taxon>Pseudomonadota</taxon>
        <taxon>Alphaproteobacteria</taxon>
        <taxon>Rhodobacterales</taxon>
        <taxon>Roseobacteraceae</taxon>
        <taxon>Palleronia</taxon>
    </lineage>
</organism>
<proteinExistence type="predicted"/>
<dbReference type="InterPro" id="IPR002477">
    <property type="entry name" value="Peptidoglycan-bd-like"/>
</dbReference>
<comment type="caution">
    <text evidence="4">The sequence shown here is derived from an EMBL/GenBank/DDBJ whole genome shotgun (WGS) entry which is preliminary data.</text>
</comment>
<dbReference type="Proteomes" id="UP000248916">
    <property type="component" value="Unassembled WGS sequence"/>
</dbReference>
<feature type="domain" description="Peptidoglycan binding-like" evidence="3">
    <location>
        <begin position="488"/>
        <end position="539"/>
    </location>
</feature>
<dbReference type="InterPro" id="IPR036366">
    <property type="entry name" value="PGBDSf"/>
</dbReference>